<evidence type="ECO:0000313" key="4">
    <source>
        <dbReference type="Proteomes" id="UP000182334"/>
    </source>
</evidence>
<reference evidence="3 4" key="1">
    <citation type="submission" date="2016-10" db="EMBL/GenBank/DDBJ databases">
        <authorList>
            <person name="de Groot N.N."/>
        </authorList>
    </citation>
    <scope>NUCLEOTIDE SEQUENCE [LARGE SCALE GENOMIC DNA]</scope>
    <source>
        <strain evidence="1 4">CBS 141442</strain>
        <strain evidence="2 3">PYCC 4715</strain>
    </source>
</reference>
<name>A0A1L0DA33_9ASCO</name>
<dbReference type="InterPro" id="IPR008698">
    <property type="entry name" value="NDUB7"/>
</dbReference>
<gene>
    <name evidence="2" type="ORF">SAMEA4029009_CIC11G00000001419</name>
    <name evidence="1" type="ORF">SAMEA4029010_CIC11G00000005026</name>
</gene>
<dbReference type="AlphaFoldDB" id="A0A1L0DA33"/>
<evidence type="ECO:0000313" key="1">
    <source>
        <dbReference type="EMBL" id="SGZ47486.1"/>
    </source>
</evidence>
<evidence type="ECO:0000313" key="2">
    <source>
        <dbReference type="EMBL" id="SGZ49267.1"/>
    </source>
</evidence>
<dbReference type="Pfam" id="PF05676">
    <property type="entry name" value="NDUF_B7"/>
    <property type="match status" value="1"/>
</dbReference>
<dbReference type="Proteomes" id="UP000182259">
    <property type="component" value="Chromosome I"/>
</dbReference>
<accession>A0A1L0DA33</accession>
<dbReference type="OrthoDB" id="4079124at2759"/>
<organism evidence="2 3">
    <name type="scientific">Sungouiella intermedia</name>
    <dbReference type="NCBI Taxonomy" id="45354"/>
    <lineage>
        <taxon>Eukaryota</taxon>
        <taxon>Fungi</taxon>
        <taxon>Dikarya</taxon>
        <taxon>Ascomycota</taxon>
        <taxon>Saccharomycotina</taxon>
        <taxon>Pichiomycetes</taxon>
        <taxon>Metschnikowiaceae</taxon>
        <taxon>Sungouiella</taxon>
    </lineage>
</organism>
<sequence length="72" mass="8274">MTEAAQAYEFPAIPSQKELDDNDIPFLNRDKCAAHLITYYKCLNKGTSFCSASKDQFYECQYIALKERLGKK</sequence>
<dbReference type="EMBL" id="LT635756">
    <property type="protein sequence ID" value="SGZ47486.1"/>
    <property type="molecule type" value="Genomic_DNA"/>
</dbReference>
<keyword evidence="4" id="KW-1185">Reference proteome</keyword>
<protein>
    <submittedName>
        <fullName evidence="2">CIC11C00000001419</fullName>
    </submittedName>
    <submittedName>
        <fullName evidence="1">CIC11C00000005026</fullName>
    </submittedName>
</protein>
<proteinExistence type="predicted"/>
<dbReference type="GO" id="GO:0005739">
    <property type="term" value="C:mitochondrion"/>
    <property type="evidence" value="ECO:0007669"/>
    <property type="project" value="InterPro"/>
</dbReference>
<dbReference type="EMBL" id="LT635764">
    <property type="protein sequence ID" value="SGZ49267.1"/>
    <property type="molecule type" value="Genomic_DNA"/>
</dbReference>
<evidence type="ECO:0000313" key="3">
    <source>
        <dbReference type="Proteomes" id="UP000182259"/>
    </source>
</evidence>
<dbReference type="Proteomes" id="UP000182334">
    <property type="component" value="Chromosome I"/>
</dbReference>